<dbReference type="InterPro" id="IPR050187">
    <property type="entry name" value="Lipid_Phosphate_FormReg"/>
</dbReference>
<keyword evidence="10" id="KW-0443">Lipid metabolism</keyword>
<keyword evidence="3" id="KW-0444">Lipid biosynthesis</keyword>
<dbReference type="PANTHER" id="PTHR12358">
    <property type="entry name" value="SPHINGOSINE KINASE"/>
    <property type="match status" value="1"/>
</dbReference>
<sequence length="312" mass="32696">MPQRVALIVNPTAGKGAGQALGDETRGRLRAAGVDVVEASGRSWTESRERAEAALQAGVDALVVVGGDGLVHLGVNLVAGSTTPIGVVAAGTGNDFARNLGLPVRDAAGAVDVVTGGAVRTIDAGRATGPNGDTKWFAGVLGAGFDAVVTARAARMRWPRGQMRYNLAVLRELPFFKPIPYVVELDGRRIDTRAMLVAVANTPSFGGGMLVCPEADPTDGLLDVLIVRAISVPAFLRVFPSVYRGAHVSHEAVEIHRAARVRLTADSIRSQADGEPFTELPLEIEVVPRALGVLTRATAGRMDSDEFHTGLQ</sequence>
<dbReference type="EMBL" id="JAPFQL010000034">
    <property type="protein sequence ID" value="MDC5697439.1"/>
    <property type="molecule type" value="Genomic_DNA"/>
</dbReference>
<dbReference type="Proteomes" id="UP001150259">
    <property type="component" value="Unassembled WGS sequence"/>
</dbReference>
<evidence type="ECO:0000256" key="6">
    <source>
        <dbReference type="ARBA" id="ARBA00022741"/>
    </source>
</evidence>
<gene>
    <name evidence="14" type="ORF">OO014_09235</name>
</gene>
<dbReference type="InterPro" id="IPR001206">
    <property type="entry name" value="Diacylglycerol_kinase_cat_dom"/>
</dbReference>
<dbReference type="Pfam" id="PF00781">
    <property type="entry name" value="DAGK_cat"/>
    <property type="match status" value="1"/>
</dbReference>
<keyword evidence="4 14" id="KW-0808">Transferase</keyword>
<dbReference type="InterPro" id="IPR045540">
    <property type="entry name" value="YegS/DAGK_C"/>
</dbReference>
<evidence type="ECO:0000256" key="5">
    <source>
        <dbReference type="ARBA" id="ARBA00022723"/>
    </source>
</evidence>
<proteinExistence type="inferred from homology"/>
<dbReference type="SUPFAM" id="SSF111331">
    <property type="entry name" value="NAD kinase/diacylglycerol kinase-like"/>
    <property type="match status" value="1"/>
</dbReference>
<evidence type="ECO:0000259" key="13">
    <source>
        <dbReference type="PROSITE" id="PS50146"/>
    </source>
</evidence>
<dbReference type="PANTHER" id="PTHR12358:SF106">
    <property type="entry name" value="LIPID KINASE YEGS"/>
    <property type="match status" value="1"/>
</dbReference>
<name>A0ABT5GGQ2_9MICO</name>
<comment type="caution">
    <text evidence="14">The sequence shown here is derived from an EMBL/GenBank/DDBJ whole genome shotgun (WGS) entry which is preliminary data.</text>
</comment>
<evidence type="ECO:0000256" key="12">
    <source>
        <dbReference type="ARBA" id="ARBA00023264"/>
    </source>
</evidence>
<feature type="domain" description="DAGKc" evidence="13">
    <location>
        <begin position="1"/>
        <end position="131"/>
    </location>
</feature>
<evidence type="ECO:0000256" key="2">
    <source>
        <dbReference type="ARBA" id="ARBA00005983"/>
    </source>
</evidence>
<evidence type="ECO:0000313" key="14">
    <source>
        <dbReference type="EMBL" id="MDC5697439.1"/>
    </source>
</evidence>
<organism evidence="14 15">
    <name type="scientific">Intrasporangium calvum</name>
    <dbReference type="NCBI Taxonomy" id="53358"/>
    <lineage>
        <taxon>Bacteria</taxon>
        <taxon>Bacillati</taxon>
        <taxon>Actinomycetota</taxon>
        <taxon>Actinomycetes</taxon>
        <taxon>Micrococcales</taxon>
        <taxon>Intrasporangiaceae</taxon>
        <taxon>Intrasporangium</taxon>
    </lineage>
</organism>
<evidence type="ECO:0000256" key="7">
    <source>
        <dbReference type="ARBA" id="ARBA00022777"/>
    </source>
</evidence>
<keyword evidence="9" id="KW-0460">Magnesium</keyword>
<evidence type="ECO:0000313" key="15">
    <source>
        <dbReference type="Proteomes" id="UP001150259"/>
    </source>
</evidence>
<dbReference type="InterPro" id="IPR016064">
    <property type="entry name" value="NAD/diacylglycerol_kinase_sf"/>
</dbReference>
<dbReference type="RefSeq" id="WP_272462016.1">
    <property type="nucleotide sequence ID" value="NZ_JAPFQL010000034.1"/>
</dbReference>
<dbReference type="PROSITE" id="PS50146">
    <property type="entry name" value="DAGK"/>
    <property type="match status" value="1"/>
</dbReference>
<evidence type="ECO:0000256" key="8">
    <source>
        <dbReference type="ARBA" id="ARBA00022840"/>
    </source>
</evidence>
<evidence type="ECO:0000256" key="11">
    <source>
        <dbReference type="ARBA" id="ARBA00023209"/>
    </source>
</evidence>
<dbReference type="Gene3D" id="2.60.200.40">
    <property type="match status" value="1"/>
</dbReference>
<accession>A0ABT5GGQ2</accession>
<dbReference type="Pfam" id="PF19279">
    <property type="entry name" value="YegS_C"/>
    <property type="match status" value="1"/>
</dbReference>
<comment type="similarity">
    <text evidence="2">Belongs to the diacylglycerol/lipid kinase family.</text>
</comment>
<evidence type="ECO:0000256" key="4">
    <source>
        <dbReference type="ARBA" id="ARBA00022679"/>
    </source>
</evidence>
<dbReference type="EC" id="2.7.1.107" evidence="14"/>
<keyword evidence="11" id="KW-0594">Phospholipid biosynthesis</keyword>
<comment type="cofactor">
    <cofactor evidence="1">
        <name>Mg(2+)</name>
        <dbReference type="ChEBI" id="CHEBI:18420"/>
    </cofactor>
</comment>
<dbReference type="Gene3D" id="3.40.50.10330">
    <property type="entry name" value="Probable inorganic polyphosphate/atp-NAD kinase, domain 1"/>
    <property type="match status" value="1"/>
</dbReference>
<evidence type="ECO:0000256" key="1">
    <source>
        <dbReference type="ARBA" id="ARBA00001946"/>
    </source>
</evidence>
<keyword evidence="5" id="KW-0479">Metal-binding</keyword>
<keyword evidence="8" id="KW-0067">ATP-binding</keyword>
<evidence type="ECO:0000256" key="10">
    <source>
        <dbReference type="ARBA" id="ARBA00023098"/>
    </source>
</evidence>
<keyword evidence="6" id="KW-0547">Nucleotide-binding</keyword>
<keyword evidence="15" id="KW-1185">Reference proteome</keyword>
<dbReference type="NCBIfam" id="TIGR00147">
    <property type="entry name" value="YegS/Rv2252/BmrU family lipid kinase"/>
    <property type="match status" value="1"/>
</dbReference>
<dbReference type="SMART" id="SM00046">
    <property type="entry name" value="DAGKc"/>
    <property type="match status" value="1"/>
</dbReference>
<reference evidence="14 15" key="1">
    <citation type="submission" date="2022-11" db="EMBL/GenBank/DDBJ databases">
        <title>Anaerobic phenanthrene biodegradation by a DNRA strain PheN6.</title>
        <authorList>
            <person name="Zhang Z."/>
        </authorList>
    </citation>
    <scope>NUCLEOTIDE SEQUENCE [LARGE SCALE GENOMIC DNA]</scope>
    <source>
        <strain evidence="14 15">PheN6</strain>
    </source>
</reference>
<dbReference type="InterPro" id="IPR005218">
    <property type="entry name" value="Diacylglycerol/lipid_kinase"/>
</dbReference>
<keyword evidence="12" id="KW-1208">Phospholipid metabolism</keyword>
<evidence type="ECO:0000256" key="9">
    <source>
        <dbReference type="ARBA" id="ARBA00022842"/>
    </source>
</evidence>
<evidence type="ECO:0000256" key="3">
    <source>
        <dbReference type="ARBA" id="ARBA00022516"/>
    </source>
</evidence>
<keyword evidence="7 14" id="KW-0418">Kinase</keyword>
<protein>
    <submittedName>
        <fullName evidence="14">Diacylglycerol kinase</fullName>
        <ecNumber evidence="14">2.7.1.107</ecNumber>
    </submittedName>
</protein>
<dbReference type="InterPro" id="IPR017438">
    <property type="entry name" value="ATP-NAD_kinase_N"/>
</dbReference>
<dbReference type="GO" id="GO:0004143">
    <property type="term" value="F:ATP-dependent diacylglycerol kinase activity"/>
    <property type="evidence" value="ECO:0007669"/>
    <property type="project" value="UniProtKB-EC"/>
</dbReference>
<dbReference type="NCBIfam" id="NF008882">
    <property type="entry name" value="PRK11914.1"/>
    <property type="match status" value="1"/>
</dbReference>